<feature type="signal peptide" evidence="11">
    <location>
        <begin position="1"/>
        <end position="18"/>
    </location>
</feature>
<keyword evidence="4" id="KW-0812">Transmembrane</keyword>
<dbReference type="RefSeq" id="XP_050503411.1">
    <property type="nucleotide sequence ID" value="XM_050647454.1"/>
</dbReference>
<evidence type="ECO:0000256" key="5">
    <source>
        <dbReference type="ARBA" id="ARBA00022737"/>
    </source>
</evidence>
<dbReference type="PANTHER" id="PTHR24368">
    <property type="entry name" value="AMPHOTERIN-INDUCED PROTEIN"/>
    <property type="match status" value="1"/>
</dbReference>
<dbReference type="SUPFAM" id="SSF52058">
    <property type="entry name" value="L domain-like"/>
    <property type="match status" value="1"/>
</dbReference>
<proteinExistence type="inferred from homology"/>
<dbReference type="Gene3D" id="3.80.10.10">
    <property type="entry name" value="Ribonuclease Inhibitor"/>
    <property type="match status" value="1"/>
</dbReference>
<dbReference type="InterPro" id="IPR003591">
    <property type="entry name" value="Leu-rich_rpt_typical-subtyp"/>
</dbReference>
<evidence type="ECO:0000256" key="11">
    <source>
        <dbReference type="SAM" id="SignalP"/>
    </source>
</evidence>
<evidence type="ECO:0000256" key="6">
    <source>
        <dbReference type="ARBA" id="ARBA00022889"/>
    </source>
</evidence>
<evidence type="ECO:0000256" key="10">
    <source>
        <dbReference type="ARBA" id="ARBA00023319"/>
    </source>
</evidence>
<evidence type="ECO:0000256" key="1">
    <source>
        <dbReference type="ARBA" id="ARBA00004479"/>
    </source>
</evidence>
<evidence type="ECO:0000256" key="3">
    <source>
        <dbReference type="ARBA" id="ARBA00022614"/>
    </source>
</evidence>
<keyword evidence="8" id="KW-0472">Membrane</keyword>
<name>A0ABM5JZP4_DIAVI</name>
<keyword evidence="6" id="KW-0130">Cell adhesion</keyword>
<evidence type="ECO:0000256" key="8">
    <source>
        <dbReference type="ARBA" id="ARBA00023136"/>
    </source>
</evidence>
<evidence type="ECO:0000313" key="12">
    <source>
        <dbReference type="EnsemblMetazoa" id="XP_050503411.1"/>
    </source>
</evidence>
<evidence type="ECO:0000256" key="2">
    <source>
        <dbReference type="ARBA" id="ARBA00005670"/>
    </source>
</evidence>
<dbReference type="EnsemblMetazoa" id="XM_050647454.1">
    <property type="protein sequence ID" value="XP_050503411.1"/>
    <property type="gene ID" value="LOC126882489"/>
</dbReference>
<dbReference type="SMART" id="SM00369">
    <property type="entry name" value="LRR_TYP"/>
    <property type="match status" value="5"/>
</dbReference>
<keyword evidence="11" id="KW-0732">Signal</keyword>
<keyword evidence="5" id="KW-0677">Repeat</keyword>
<evidence type="ECO:0000256" key="4">
    <source>
        <dbReference type="ARBA" id="ARBA00022692"/>
    </source>
</evidence>
<keyword evidence="10" id="KW-0393">Immunoglobulin domain</keyword>
<feature type="chain" id="PRO_5046687698" description="Connectin-like" evidence="11">
    <location>
        <begin position="19"/>
        <end position="267"/>
    </location>
</feature>
<dbReference type="Proteomes" id="UP001652700">
    <property type="component" value="Unplaced"/>
</dbReference>
<dbReference type="InterPro" id="IPR032675">
    <property type="entry name" value="LRR_dom_sf"/>
</dbReference>
<dbReference type="PROSITE" id="PS51450">
    <property type="entry name" value="LRR"/>
    <property type="match status" value="2"/>
</dbReference>
<organism evidence="12 13">
    <name type="scientific">Diabrotica virgifera virgifera</name>
    <name type="common">western corn rootworm</name>
    <dbReference type="NCBI Taxonomy" id="50390"/>
    <lineage>
        <taxon>Eukaryota</taxon>
        <taxon>Metazoa</taxon>
        <taxon>Ecdysozoa</taxon>
        <taxon>Arthropoda</taxon>
        <taxon>Hexapoda</taxon>
        <taxon>Insecta</taxon>
        <taxon>Pterygota</taxon>
        <taxon>Neoptera</taxon>
        <taxon>Endopterygota</taxon>
        <taxon>Coleoptera</taxon>
        <taxon>Polyphaga</taxon>
        <taxon>Cucujiformia</taxon>
        <taxon>Chrysomeloidea</taxon>
        <taxon>Chrysomelidae</taxon>
        <taxon>Galerucinae</taxon>
        <taxon>Diabroticina</taxon>
        <taxon>Diabroticites</taxon>
        <taxon>Diabrotica</taxon>
    </lineage>
</organism>
<keyword evidence="13" id="KW-1185">Reference proteome</keyword>
<protein>
    <recommendedName>
        <fullName evidence="14">Connectin-like</fullName>
    </recommendedName>
</protein>
<dbReference type="InterPro" id="IPR001611">
    <property type="entry name" value="Leu-rich_rpt"/>
</dbReference>
<evidence type="ECO:0000256" key="9">
    <source>
        <dbReference type="ARBA" id="ARBA00023180"/>
    </source>
</evidence>
<dbReference type="Pfam" id="PF13855">
    <property type="entry name" value="LRR_8"/>
    <property type="match status" value="1"/>
</dbReference>
<accession>A0ABM5JZP4</accession>
<dbReference type="PANTHER" id="PTHR24368:SF210">
    <property type="entry name" value="SURFACE ANTIGEN BSPA-LIKE"/>
    <property type="match status" value="1"/>
</dbReference>
<keyword evidence="9" id="KW-0325">Glycoprotein</keyword>
<dbReference type="PRINTS" id="PR00019">
    <property type="entry name" value="LEURICHRPT"/>
</dbReference>
<dbReference type="InterPro" id="IPR031283">
    <property type="entry name" value="AMIGO"/>
</dbReference>
<evidence type="ECO:0008006" key="14">
    <source>
        <dbReference type="Google" id="ProtNLM"/>
    </source>
</evidence>
<evidence type="ECO:0000313" key="13">
    <source>
        <dbReference type="Proteomes" id="UP001652700"/>
    </source>
</evidence>
<sequence>MKLMALFFTILWINQASLKEIRSRSKSKPKPLKPNNMCSLEPTDTNSIRCFCTKDKYQQVLSAECWIFEPVTRDSFIWRLIVDTQPYLSEFNIMANNQGQLKGMPAEFLQKMLFLKNFTVSFALLEKLEKYVLGNSTSLQRLKLCKNQIEYLEEFSIANLLSLKELDLSGNRIRAIPTFVFFNLPELKYVRLNNNNISRIEDKAFSALGNVLELDLSENYICDITNLTFFGLSKLKVIDLSVNKIVNLVSSVFSELWDIEVSFCIFL</sequence>
<keyword evidence="3" id="KW-0433">Leucine-rich repeat</keyword>
<dbReference type="GeneID" id="126882489"/>
<comment type="subcellular location">
    <subcellularLocation>
        <location evidence="1">Membrane</location>
        <topology evidence="1">Single-pass type I membrane protein</topology>
    </subcellularLocation>
</comment>
<reference evidence="12" key="1">
    <citation type="submission" date="2025-05" db="UniProtKB">
        <authorList>
            <consortium name="EnsemblMetazoa"/>
        </authorList>
    </citation>
    <scope>IDENTIFICATION</scope>
</reference>
<comment type="similarity">
    <text evidence="2">Belongs to the immunoglobulin superfamily. AMIGO family.</text>
</comment>
<keyword evidence="7" id="KW-1133">Transmembrane helix</keyword>
<evidence type="ECO:0000256" key="7">
    <source>
        <dbReference type="ARBA" id="ARBA00022989"/>
    </source>
</evidence>